<organism evidence="1 2">
    <name type="scientific">Nemania bipapillata</name>
    <dbReference type="NCBI Taxonomy" id="110536"/>
    <lineage>
        <taxon>Eukaryota</taxon>
        <taxon>Fungi</taxon>
        <taxon>Dikarya</taxon>
        <taxon>Ascomycota</taxon>
        <taxon>Pezizomycotina</taxon>
        <taxon>Sordariomycetes</taxon>
        <taxon>Xylariomycetidae</taxon>
        <taxon>Xylariales</taxon>
        <taxon>Xylariaceae</taxon>
        <taxon>Nemania</taxon>
    </lineage>
</organism>
<evidence type="ECO:0000313" key="1">
    <source>
        <dbReference type="EMBL" id="KAJ8119751.1"/>
    </source>
</evidence>
<dbReference type="Proteomes" id="UP001153334">
    <property type="component" value="Unassembled WGS sequence"/>
</dbReference>
<reference evidence="1" key="1">
    <citation type="submission" date="2022-11" db="EMBL/GenBank/DDBJ databases">
        <title>Genome Sequence of Nemania bipapillata.</title>
        <authorList>
            <person name="Buettner E."/>
        </authorList>
    </citation>
    <scope>NUCLEOTIDE SEQUENCE</scope>
    <source>
        <strain evidence="1">CP14</strain>
    </source>
</reference>
<name>A0ACC2IWZ3_9PEZI</name>
<proteinExistence type="predicted"/>
<accession>A0ACC2IWZ3</accession>
<dbReference type="EMBL" id="JAPESX010000775">
    <property type="protein sequence ID" value="KAJ8119751.1"/>
    <property type="molecule type" value="Genomic_DNA"/>
</dbReference>
<gene>
    <name evidence="1" type="ORF">ONZ43_g3366</name>
</gene>
<evidence type="ECO:0000313" key="2">
    <source>
        <dbReference type="Proteomes" id="UP001153334"/>
    </source>
</evidence>
<protein>
    <submittedName>
        <fullName evidence="1">Uncharacterized protein</fullName>
    </submittedName>
</protein>
<sequence>MALAGSTAKGVWSPEEDRRLIEAVEKYGDNWMKVAGAVGTRCGDQCSGHWRHVLNPNINYSDWTKEEDEQLLDAVRVYGTNWSTIASFHTPQRTTLALKNQYWKLRQRSENASKIPSAKPSSPATSLTAITPTTAITKQAESNPTPCSSSEDAESDEEEDRNEESSGDEPNMDVSPDDADKYYPVEPMVWLGGDDWTGMTELQWRPASPKLPPPLPPLWTGCQTEEPSMGKGSPGDTWMEGVANPLARRRCARRKEAACEFVARGAKSASPTLPRR</sequence>
<comment type="caution">
    <text evidence="1">The sequence shown here is derived from an EMBL/GenBank/DDBJ whole genome shotgun (WGS) entry which is preliminary data.</text>
</comment>
<keyword evidence="2" id="KW-1185">Reference proteome</keyword>